<dbReference type="PANTHER" id="PTHR43149:SF1">
    <property type="entry name" value="DELTA(3,5)-DELTA(2,4)-DIENOYL-COA ISOMERASE, MITOCHONDRIAL"/>
    <property type="match status" value="1"/>
</dbReference>
<accession>A0ABD0JBH3</accession>
<dbReference type="Gene3D" id="3.90.226.10">
    <property type="entry name" value="2-enoyl-CoA Hydratase, Chain A, domain 1"/>
    <property type="match status" value="1"/>
</dbReference>
<dbReference type="InterPro" id="IPR029045">
    <property type="entry name" value="ClpP/crotonase-like_dom_sf"/>
</dbReference>
<dbReference type="PANTHER" id="PTHR43149">
    <property type="entry name" value="ENOYL-COA HYDRATASE"/>
    <property type="match status" value="1"/>
</dbReference>
<evidence type="ECO:0000256" key="9">
    <source>
        <dbReference type="ARBA" id="ARBA00051408"/>
    </source>
</evidence>
<keyword evidence="5" id="KW-0007">Acetylation</keyword>
<evidence type="ECO:0000256" key="1">
    <source>
        <dbReference type="ARBA" id="ARBA00004275"/>
    </source>
</evidence>
<evidence type="ECO:0000256" key="4">
    <source>
        <dbReference type="ARBA" id="ARBA00022832"/>
    </source>
</evidence>
<protein>
    <recommendedName>
        <fullName evidence="12">Delta(3,5)-Delta(2,4)-dienoyl-CoA isomerase, mitochondrial</fullName>
    </recommendedName>
</protein>
<dbReference type="GO" id="GO:0005777">
    <property type="term" value="C:peroxisome"/>
    <property type="evidence" value="ECO:0007669"/>
    <property type="project" value="UniProtKB-SubCell"/>
</dbReference>
<comment type="catalytic activity">
    <reaction evidence="10">
        <text>(3E,5Z,8Z,11Z,14Z)-eicosapentaenoyl-CoA = (2E,4E,8Z,11Z,14Z)-eicosapentaenoyl-CoA</text>
        <dbReference type="Rhea" id="RHEA:45224"/>
        <dbReference type="ChEBI" id="CHEBI:85090"/>
        <dbReference type="ChEBI" id="CHEBI:85091"/>
    </reaction>
</comment>
<evidence type="ECO:0000256" key="5">
    <source>
        <dbReference type="ARBA" id="ARBA00022990"/>
    </source>
</evidence>
<evidence type="ECO:0000256" key="2">
    <source>
        <dbReference type="ARBA" id="ARBA00005005"/>
    </source>
</evidence>
<evidence type="ECO:0000256" key="8">
    <source>
        <dbReference type="ARBA" id="ARBA00023235"/>
    </source>
</evidence>
<name>A0ABD0JBH3_9CAEN</name>
<keyword evidence="6" id="KW-0443">Lipid metabolism</keyword>
<evidence type="ECO:0000256" key="7">
    <source>
        <dbReference type="ARBA" id="ARBA00023140"/>
    </source>
</evidence>
<dbReference type="EMBL" id="JACVVK020000519">
    <property type="protein sequence ID" value="KAK7468201.1"/>
    <property type="molecule type" value="Genomic_DNA"/>
</dbReference>
<comment type="pathway">
    <text evidence="2">Lipid metabolism; fatty acid beta-oxidation.</text>
</comment>
<evidence type="ECO:0000256" key="10">
    <source>
        <dbReference type="ARBA" id="ARBA00052809"/>
    </source>
</evidence>
<dbReference type="Proteomes" id="UP001519460">
    <property type="component" value="Unassembled WGS sequence"/>
</dbReference>
<keyword evidence="7" id="KW-0576">Peroxisome</keyword>
<comment type="catalytic activity">
    <reaction evidence="9">
        <text>(3E,5Z)-octadienoyl-CoA = (2E,4E)-octadienoyl-CoA</text>
        <dbReference type="Rhea" id="RHEA:45244"/>
        <dbReference type="ChEBI" id="CHEBI:62243"/>
        <dbReference type="ChEBI" id="CHEBI:85108"/>
    </reaction>
</comment>
<dbReference type="NCBIfam" id="NF004794">
    <property type="entry name" value="PRK06142.1"/>
    <property type="match status" value="1"/>
</dbReference>
<dbReference type="CDD" id="cd06558">
    <property type="entry name" value="crotonase-like"/>
    <property type="match status" value="1"/>
</dbReference>
<dbReference type="InterPro" id="IPR014748">
    <property type="entry name" value="Enoyl-CoA_hydra_C"/>
</dbReference>
<keyword evidence="8" id="KW-0413">Isomerase</keyword>
<keyword evidence="4" id="KW-0276">Fatty acid metabolism</keyword>
<dbReference type="InterPro" id="IPR001753">
    <property type="entry name" value="Enoyl-CoA_hydra/iso"/>
</dbReference>
<dbReference type="SUPFAM" id="SSF52096">
    <property type="entry name" value="ClpP/crotonase"/>
    <property type="match status" value="1"/>
</dbReference>
<dbReference type="GO" id="GO:0016853">
    <property type="term" value="F:isomerase activity"/>
    <property type="evidence" value="ECO:0007669"/>
    <property type="project" value="UniProtKB-KW"/>
</dbReference>
<evidence type="ECO:0000256" key="6">
    <source>
        <dbReference type="ARBA" id="ARBA00023098"/>
    </source>
</evidence>
<sequence length="288" mass="32235">MMRRNCSSETSEYNFKTLQVSRPREFVVQVQLNRPEKRNAMNTDFWREIRECFSRLAVDSDCRAVVLSAAGKIYTAGLDLTDNTDVNFQELMSPDKDASRKAFTMRPVIERLQESFNVIEKCPKPVVAAVHSACVGGGIDMVSACDIRYCSSDAWFTIKEVDIGLAADLGTLQRFPKIIGNDSLARELAFTARKFFADEAKQIGFVSRIFPDREQLIEGALELASIIASKSPVAVQGTKVSMVYSRDHTVAEGLEHVVTWNQGMLQSEDVMKAVMANMQKQKPVFSKL</sequence>
<dbReference type="FunFam" id="1.10.12.10:FF:000004">
    <property type="entry name" value="Delta3,5-delta2,4-dienoyl-CoA isomerase"/>
    <property type="match status" value="1"/>
</dbReference>
<evidence type="ECO:0000256" key="11">
    <source>
        <dbReference type="ARBA" id="ARBA00055786"/>
    </source>
</evidence>
<reference evidence="13 14" key="1">
    <citation type="journal article" date="2023" name="Sci. Data">
        <title>Genome assembly of the Korean intertidal mud-creeper Batillaria attramentaria.</title>
        <authorList>
            <person name="Patra A.K."/>
            <person name="Ho P.T."/>
            <person name="Jun S."/>
            <person name="Lee S.J."/>
            <person name="Kim Y."/>
            <person name="Won Y.J."/>
        </authorList>
    </citation>
    <scope>NUCLEOTIDE SEQUENCE [LARGE SCALE GENOMIC DNA]</scope>
    <source>
        <strain evidence="13">Wonlab-2016</strain>
    </source>
</reference>
<evidence type="ECO:0000313" key="14">
    <source>
        <dbReference type="Proteomes" id="UP001519460"/>
    </source>
</evidence>
<gene>
    <name evidence="13" type="ORF">BaRGS_00036562</name>
</gene>
<dbReference type="GO" id="GO:0006631">
    <property type="term" value="P:fatty acid metabolic process"/>
    <property type="evidence" value="ECO:0007669"/>
    <property type="project" value="UniProtKB-KW"/>
</dbReference>
<evidence type="ECO:0000256" key="12">
    <source>
        <dbReference type="ARBA" id="ARBA00071021"/>
    </source>
</evidence>
<dbReference type="Gene3D" id="1.10.12.10">
    <property type="entry name" value="Lyase 2-enoyl-coa Hydratase, Chain A, domain 2"/>
    <property type="match status" value="1"/>
</dbReference>
<comment type="function">
    <text evidence="11">Isomerization of 3-trans,5-cis-dienoyl-CoA to 2-trans,4-trans-dienoyl-CoA.</text>
</comment>
<keyword evidence="14" id="KW-1185">Reference proteome</keyword>
<evidence type="ECO:0000256" key="3">
    <source>
        <dbReference type="ARBA" id="ARBA00005254"/>
    </source>
</evidence>
<dbReference type="AlphaFoldDB" id="A0ABD0JBH3"/>
<dbReference type="FunFam" id="3.90.226.10:FF:000024">
    <property type="entry name" value="Delta3,5-delta2,4-dienoyl-CoA isomerase"/>
    <property type="match status" value="1"/>
</dbReference>
<organism evidence="13 14">
    <name type="scientific">Batillaria attramentaria</name>
    <dbReference type="NCBI Taxonomy" id="370345"/>
    <lineage>
        <taxon>Eukaryota</taxon>
        <taxon>Metazoa</taxon>
        <taxon>Spiralia</taxon>
        <taxon>Lophotrochozoa</taxon>
        <taxon>Mollusca</taxon>
        <taxon>Gastropoda</taxon>
        <taxon>Caenogastropoda</taxon>
        <taxon>Sorbeoconcha</taxon>
        <taxon>Cerithioidea</taxon>
        <taxon>Batillariidae</taxon>
        <taxon>Batillaria</taxon>
    </lineage>
</organism>
<dbReference type="Pfam" id="PF00378">
    <property type="entry name" value="ECH_1"/>
    <property type="match status" value="1"/>
</dbReference>
<comment type="similarity">
    <text evidence="3">Belongs to the enoyl-CoA hydratase/isomerase family.</text>
</comment>
<evidence type="ECO:0000313" key="13">
    <source>
        <dbReference type="EMBL" id="KAK7468201.1"/>
    </source>
</evidence>
<proteinExistence type="inferred from homology"/>
<comment type="subcellular location">
    <subcellularLocation>
        <location evidence="1">Peroxisome</location>
    </subcellularLocation>
</comment>
<dbReference type="InterPro" id="IPR045002">
    <property type="entry name" value="Ech1-like"/>
</dbReference>
<comment type="caution">
    <text evidence="13">The sequence shown here is derived from an EMBL/GenBank/DDBJ whole genome shotgun (WGS) entry which is preliminary data.</text>
</comment>